<evidence type="ECO:0000256" key="1">
    <source>
        <dbReference type="SAM" id="MobiDB-lite"/>
    </source>
</evidence>
<dbReference type="EMBL" id="OW240914">
    <property type="protein sequence ID" value="CAH2274436.1"/>
    <property type="molecule type" value="Genomic_DNA"/>
</dbReference>
<reference evidence="2" key="1">
    <citation type="submission" date="2022-03" db="EMBL/GenBank/DDBJ databases">
        <authorList>
            <person name="Alioto T."/>
            <person name="Alioto T."/>
            <person name="Gomez Garrido J."/>
        </authorList>
    </citation>
    <scope>NUCLEOTIDE SEQUENCE</scope>
</reference>
<keyword evidence="3" id="KW-1185">Reference proteome</keyword>
<sequence>MVQRWTATRLSECKQTLVPKHNNLSTNDGTLQSPARTILKNQPTTQSDRRTTEDIPTYKTKSPKGIGN</sequence>
<protein>
    <submittedName>
        <fullName evidence="2">Uncharacterized protein</fullName>
    </submittedName>
</protein>
<dbReference type="AlphaFoldDB" id="A0AAD1RMK5"/>
<evidence type="ECO:0000313" key="2">
    <source>
        <dbReference type="EMBL" id="CAH2274436.1"/>
    </source>
</evidence>
<feature type="compositionally biased region" description="Polar residues" evidence="1">
    <location>
        <begin position="22"/>
        <end position="46"/>
    </location>
</feature>
<organism evidence="2 3">
    <name type="scientific">Pelobates cultripes</name>
    <name type="common">Western spadefoot toad</name>
    <dbReference type="NCBI Taxonomy" id="61616"/>
    <lineage>
        <taxon>Eukaryota</taxon>
        <taxon>Metazoa</taxon>
        <taxon>Chordata</taxon>
        <taxon>Craniata</taxon>
        <taxon>Vertebrata</taxon>
        <taxon>Euteleostomi</taxon>
        <taxon>Amphibia</taxon>
        <taxon>Batrachia</taxon>
        <taxon>Anura</taxon>
        <taxon>Pelobatoidea</taxon>
        <taxon>Pelobatidae</taxon>
        <taxon>Pelobates</taxon>
    </lineage>
</organism>
<evidence type="ECO:0000313" key="3">
    <source>
        <dbReference type="Proteomes" id="UP001295444"/>
    </source>
</evidence>
<proteinExistence type="predicted"/>
<dbReference type="Proteomes" id="UP001295444">
    <property type="component" value="Chromosome 03"/>
</dbReference>
<name>A0AAD1RMK5_PELCU</name>
<feature type="region of interest" description="Disordered" evidence="1">
    <location>
        <begin position="20"/>
        <end position="68"/>
    </location>
</feature>
<accession>A0AAD1RMK5</accession>
<gene>
    <name evidence="2" type="ORF">PECUL_23A003261</name>
</gene>